<dbReference type="Pfam" id="PF00149">
    <property type="entry name" value="Metallophos"/>
    <property type="match status" value="1"/>
</dbReference>
<evidence type="ECO:0000313" key="8">
    <source>
        <dbReference type="Proteomes" id="UP000077115"/>
    </source>
</evidence>
<protein>
    <recommendedName>
        <fullName evidence="5">Serine/threonine-protein phosphatase</fullName>
        <ecNumber evidence="5">3.1.3.16</ecNumber>
    </recommendedName>
</protein>
<evidence type="ECO:0000256" key="5">
    <source>
        <dbReference type="RuleBase" id="RU004273"/>
    </source>
</evidence>
<dbReference type="PANTHER" id="PTHR45619">
    <property type="entry name" value="SERINE/THREONINE-PROTEIN PHOSPHATASE PP2A-RELATED"/>
    <property type="match status" value="1"/>
</dbReference>
<reference evidence="7 8" key="1">
    <citation type="submission" date="2006-10" db="EMBL/GenBank/DDBJ databases">
        <title>The Genome Sequence of Batrachochytrium dendrobatidis JEL423.</title>
        <authorList>
            <consortium name="The Broad Institute Genome Sequencing Platform"/>
            <person name="Birren B."/>
            <person name="Lander E."/>
            <person name="Galagan J."/>
            <person name="Cuomo C."/>
            <person name="Devon K."/>
            <person name="Jaffe D."/>
            <person name="Butler J."/>
            <person name="Alvarez P."/>
            <person name="Gnerre S."/>
            <person name="Grabherr M."/>
            <person name="Kleber M."/>
            <person name="Mauceli E."/>
            <person name="Brockman W."/>
            <person name="Young S."/>
            <person name="LaButti K."/>
            <person name="Sykes S."/>
            <person name="DeCaprio D."/>
            <person name="Crawford M."/>
            <person name="Koehrsen M."/>
            <person name="Engels R."/>
            <person name="Montgomery P."/>
            <person name="Pearson M."/>
            <person name="Howarth C."/>
            <person name="Larson L."/>
            <person name="White J."/>
            <person name="O'Leary S."/>
            <person name="Kodira C."/>
            <person name="Zeng Q."/>
            <person name="Yandava C."/>
            <person name="Alvarado L."/>
            <person name="Longcore J."/>
            <person name="James T."/>
        </authorList>
    </citation>
    <scope>NUCLEOTIDE SEQUENCE [LARGE SCALE GENOMIC DNA]</scope>
    <source>
        <strain evidence="7 8">JEL423</strain>
    </source>
</reference>
<dbReference type="GO" id="GO:0046872">
    <property type="term" value="F:metal ion binding"/>
    <property type="evidence" value="ECO:0007669"/>
    <property type="project" value="UniProtKB-KW"/>
</dbReference>
<dbReference type="SMART" id="SM00156">
    <property type="entry name" value="PP2Ac"/>
    <property type="match status" value="1"/>
</dbReference>
<evidence type="ECO:0000256" key="3">
    <source>
        <dbReference type="ARBA" id="ARBA00023211"/>
    </source>
</evidence>
<keyword evidence="2 5" id="KW-0378">Hydrolase</keyword>
<dbReference type="eggNOG" id="KOG0372">
    <property type="taxonomic scope" value="Eukaryota"/>
</dbReference>
<dbReference type="OrthoDB" id="1930084at2759"/>
<dbReference type="InterPro" id="IPR006186">
    <property type="entry name" value="Ser/Thr-sp_prot-phosphatase"/>
</dbReference>
<organism evidence="7 8">
    <name type="scientific">Batrachochytrium dendrobatidis (strain JEL423)</name>
    <dbReference type="NCBI Taxonomy" id="403673"/>
    <lineage>
        <taxon>Eukaryota</taxon>
        <taxon>Fungi</taxon>
        <taxon>Fungi incertae sedis</taxon>
        <taxon>Chytridiomycota</taxon>
        <taxon>Chytridiomycota incertae sedis</taxon>
        <taxon>Chytridiomycetes</taxon>
        <taxon>Rhizophydiales</taxon>
        <taxon>Rhizophydiales incertae sedis</taxon>
        <taxon>Batrachochytrium</taxon>
    </lineage>
</organism>
<evidence type="ECO:0000256" key="2">
    <source>
        <dbReference type="ARBA" id="ARBA00022801"/>
    </source>
</evidence>
<dbReference type="SUPFAM" id="SSF56300">
    <property type="entry name" value="Metallo-dependent phosphatases"/>
    <property type="match status" value="1"/>
</dbReference>
<evidence type="ECO:0000256" key="4">
    <source>
        <dbReference type="ARBA" id="ARBA00048336"/>
    </source>
</evidence>
<name>A0A177WSD3_BATDL</name>
<dbReference type="EMBL" id="DS022308">
    <property type="protein sequence ID" value="OAJ42802.1"/>
    <property type="molecule type" value="Genomic_DNA"/>
</dbReference>
<evidence type="ECO:0000259" key="6">
    <source>
        <dbReference type="PROSITE" id="PS00125"/>
    </source>
</evidence>
<gene>
    <name evidence="7" type="ORF">BDEG_26213</name>
</gene>
<feature type="domain" description="Serine/threonine specific protein phosphatases" evidence="6">
    <location>
        <begin position="109"/>
        <end position="114"/>
    </location>
</feature>
<dbReference type="InterPro" id="IPR004843">
    <property type="entry name" value="Calcineurin-like_PHP"/>
</dbReference>
<dbReference type="PRINTS" id="PR00114">
    <property type="entry name" value="STPHPHTASE"/>
</dbReference>
<sequence length="372" mass="42470">MAWDLEECISRAQKRELLPENYIKELCAKAKEVLVQEGNVREVQAPVTIVGDVHGQFYDLLEIFRIGGFCPNTNYVFLGDYVDRGYYSVETITLLMCLKLRYPDRVTLVRGNHESRTVTQTYGFYTECLEKYGSANVWSYFTDLFDYLVLAVVISDSILCVHGGLSPSLHTLDQIRVIDRFREIPHDGPMADLVWSDPFQSSKLDDSGGFAISPRGAGYVFGEDITRRFLEINSLGHICRAHQLCMEGYQILFDDMLSTVWSAPNYCYRVGNMASVLEVGPNLERFFNVFSACPEDQRHPDGTKPKETYESWLQDLLLDENDKKRQDFQKTFDSVSQTLALDVNDVGLVSEFSVSKASLDRVFKAYLKICIY</sequence>
<comment type="catalytic activity">
    <reaction evidence="4 5">
        <text>O-phospho-L-threonyl-[protein] + H2O = L-threonyl-[protein] + phosphate</text>
        <dbReference type="Rhea" id="RHEA:47004"/>
        <dbReference type="Rhea" id="RHEA-COMP:11060"/>
        <dbReference type="Rhea" id="RHEA-COMP:11605"/>
        <dbReference type="ChEBI" id="CHEBI:15377"/>
        <dbReference type="ChEBI" id="CHEBI:30013"/>
        <dbReference type="ChEBI" id="CHEBI:43474"/>
        <dbReference type="ChEBI" id="CHEBI:61977"/>
        <dbReference type="EC" id="3.1.3.16"/>
    </reaction>
</comment>
<proteinExistence type="inferred from homology"/>
<dbReference type="InterPro" id="IPR029052">
    <property type="entry name" value="Metallo-depent_PP-like"/>
</dbReference>
<comment type="similarity">
    <text evidence="5">Belongs to the PPP phosphatase family.</text>
</comment>
<dbReference type="GO" id="GO:0004722">
    <property type="term" value="F:protein serine/threonine phosphatase activity"/>
    <property type="evidence" value="ECO:0007669"/>
    <property type="project" value="UniProtKB-EC"/>
</dbReference>
<dbReference type="EC" id="3.1.3.16" evidence="5"/>
<dbReference type="STRING" id="403673.A0A177WSD3"/>
<dbReference type="InterPro" id="IPR047129">
    <property type="entry name" value="PPA2-like"/>
</dbReference>
<dbReference type="CDD" id="cd07415">
    <property type="entry name" value="MPP_PP2A_PP4_PP6"/>
    <property type="match status" value="1"/>
</dbReference>
<keyword evidence="3" id="KW-0464">Manganese</keyword>
<dbReference type="Gene3D" id="3.60.21.10">
    <property type="match status" value="1"/>
</dbReference>
<evidence type="ECO:0000256" key="1">
    <source>
        <dbReference type="ARBA" id="ARBA00022723"/>
    </source>
</evidence>
<dbReference type="AlphaFoldDB" id="A0A177WSD3"/>
<dbReference type="PROSITE" id="PS00125">
    <property type="entry name" value="SER_THR_PHOSPHATASE"/>
    <property type="match status" value="1"/>
</dbReference>
<dbReference type="VEuPathDB" id="FungiDB:BDEG_26213"/>
<keyword evidence="1" id="KW-0479">Metal-binding</keyword>
<reference evidence="7 8" key="2">
    <citation type="submission" date="2016-05" db="EMBL/GenBank/DDBJ databases">
        <title>Lineage-specific infection strategies underlie the spectrum of fungal disease in amphibians.</title>
        <authorList>
            <person name="Cuomo C.A."/>
            <person name="Farrer R.A."/>
            <person name="James T."/>
            <person name="Longcore J."/>
            <person name="Birren B."/>
        </authorList>
    </citation>
    <scope>NUCLEOTIDE SEQUENCE [LARGE SCALE GENOMIC DNA]</scope>
    <source>
        <strain evidence="7 8">JEL423</strain>
    </source>
</reference>
<dbReference type="Proteomes" id="UP000077115">
    <property type="component" value="Unassembled WGS sequence"/>
</dbReference>
<evidence type="ECO:0000313" key="7">
    <source>
        <dbReference type="EMBL" id="OAJ42802.1"/>
    </source>
</evidence>
<accession>A0A177WSD3</accession>